<feature type="domain" description="CinA C-terminal" evidence="1">
    <location>
        <begin position="23"/>
        <end position="174"/>
    </location>
</feature>
<keyword evidence="3" id="KW-1185">Reference proteome</keyword>
<dbReference type="Pfam" id="PF02464">
    <property type="entry name" value="CinA"/>
    <property type="match status" value="1"/>
</dbReference>
<protein>
    <submittedName>
        <fullName evidence="2">Competence/damage-inducible protein CinA domain protein</fullName>
    </submittedName>
</protein>
<name>A0A1Y0I6E7_9GAMM</name>
<dbReference type="EMBL" id="CP021425">
    <property type="protein sequence ID" value="ARU56062.1"/>
    <property type="molecule type" value="Genomic_DNA"/>
</dbReference>
<dbReference type="Gene3D" id="3.90.950.20">
    <property type="entry name" value="CinA-like"/>
    <property type="match status" value="1"/>
</dbReference>
<sequence>MNDVEKWLEAIEITPSDADIRALVAVVAQALLDRKMMMASAESCSGGWIGKAATDLAGSSNWYEGGVVSYSNAVKQKLLNVSSESLERFGAVSREVVAQMADGVLNCIPVNLSVAVSGIAGPGGGTADKPVGLVWFGWSSDFGQGMTLCCQFSGDRDTIRRFSVYKAYQGLLELLLQV</sequence>
<dbReference type="AlphaFoldDB" id="A0A1Y0I6E7"/>
<evidence type="ECO:0000259" key="1">
    <source>
        <dbReference type="Pfam" id="PF02464"/>
    </source>
</evidence>
<dbReference type="NCBIfam" id="TIGR00199">
    <property type="entry name" value="PncC_domain"/>
    <property type="match status" value="1"/>
</dbReference>
<dbReference type="InterPro" id="IPR036653">
    <property type="entry name" value="CinA-like_C"/>
</dbReference>
<dbReference type="KEGG" id="ome:OLMES_1988"/>
<reference evidence="2 3" key="1">
    <citation type="submission" date="2017-05" db="EMBL/GenBank/DDBJ databases">
        <title>Genomic insights into alkan degradation activity of Oleiphilus messinensis.</title>
        <authorList>
            <person name="Kozyavkin S.A."/>
            <person name="Slesarev A.I."/>
            <person name="Golyshin P.N."/>
            <person name="Korzhenkov A."/>
            <person name="Golyshina O.N."/>
            <person name="Toshchakov S.V."/>
        </authorList>
    </citation>
    <scope>NUCLEOTIDE SEQUENCE [LARGE SCALE GENOMIC DNA]</scope>
    <source>
        <strain evidence="2 3">ME102</strain>
    </source>
</reference>
<organism evidence="2 3">
    <name type="scientific">Oleiphilus messinensis</name>
    <dbReference type="NCBI Taxonomy" id="141451"/>
    <lineage>
        <taxon>Bacteria</taxon>
        <taxon>Pseudomonadati</taxon>
        <taxon>Pseudomonadota</taxon>
        <taxon>Gammaproteobacteria</taxon>
        <taxon>Oceanospirillales</taxon>
        <taxon>Oleiphilaceae</taxon>
        <taxon>Oleiphilus</taxon>
    </lineage>
</organism>
<evidence type="ECO:0000313" key="3">
    <source>
        <dbReference type="Proteomes" id="UP000196027"/>
    </source>
</evidence>
<gene>
    <name evidence="2" type="ORF">OLMES_1988</name>
</gene>
<dbReference type="OrthoDB" id="9801454at2"/>
<dbReference type="Proteomes" id="UP000196027">
    <property type="component" value="Chromosome"/>
</dbReference>
<dbReference type="SUPFAM" id="SSF142433">
    <property type="entry name" value="CinA-like"/>
    <property type="match status" value="1"/>
</dbReference>
<accession>A0A1Y0I6E7</accession>
<dbReference type="InterPro" id="IPR008136">
    <property type="entry name" value="CinA_C"/>
</dbReference>
<evidence type="ECO:0000313" key="2">
    <source>
        <dbReference type="EMBL" id="ARU56062.1"/>
    </source>
</evidence>
<dbReference type="RefSeq" id="WP_087461092.1">
    <property type="nucleotide sequence ID" value="NZ_CP021425.1"/>
</dbReference>
<proteinExistence type="predicted"/>